<dbReference type="Proteomes" id="UP001058167">
    <property type="component" value="Unassembled WGS sequence"/>
</dbReference>
<comment type="caution">
    <text evidence="2">The sequence shown here is derived from an EMBL/GenBank/DDBJ whole genome shotgun (WGS) entry which is preliminary data.</text>
</comment>
<protein>
    <submittedName>
        <fullName evidence="2">Uncharacterized protein</fullName>
    </submittedName>
</protein>
<accession>A0AAI9PFN8</accession>
<gene>
    <name evidence="2" type="ORF">Pcaca03_30690</name>
    <name evidence="1" type="ORF">SOASR016_29330</name>
</gene>
<reference evidence="1" key="1">
    <citation type="submission" date="2022-06" db="EMBL/GenBank/DDBJ databases">
        <title>Draft genome sequences of Pectobacterium carotovorum subsp. carotovorum str. NBRC12380.</title>
        <authorList>
            <person name="Wakabayashi Y."/>
            <person name="Kojima K."/>
        </authorList>
    </citation>
    <scope>NUCLEOTIDE SEQUENCE</scope>
    <source>
        <strain evidence="1">NBRC 12380</strain>
    </source>
</reference>
<evidence type="ECO:0000313" key="2">
    <source>
        <dbReference type="EMBL" id="GLV70625.1"/>
    </source>
</evidence>
<evidence type="ECO:0000313" key="4">
    <source>
        <dbReference type="Proteomes" id="UP001165145"/>
    </source>
</evidence>
<dbReference type="EMBL" id="BSRL01000007">
    <property type="protein sequence ID" value="GLV70625.1"/>
    <property type="molecule type" value="Genomic_DNA"/>
</dbReference>
<name>A0AAI9PFN8_PECCC</name>
<evidence type="ECO:0000313" key="3">
    <source>
        <dbReference type="Proteomes" id="UP001058167"/>
    </source>
</evidence>
<keyword evidence="3" id="KW-1185">Reference proteome</keyword>
<dbReference type="AlphaFoldDB" id="A0AAI9PFN8"/>
<dbReference type="EMBL" id="BRLF01000007">
    <property type="protein sequence ID" value="GKX48181.1"/>
    <property type="molecule type" value="Genomic_DNA"/>
</dbReference>
<proteinExistence type="predicted"/>
<dbReference type="RefSeq" id="WP_039508208.1">
    <property type="nucleotide sequence ID" value="NZ_BRLF01000007.1"/>
</dbReference>
<dbReference type="Proteomes" id="UP001165145">
    <property type="component" value="Unassembled WGS sequence"/>
</dbReference>
<organism evidence="2 4">
    <name type="scientific">Pectobacterium carotovorum subsp. carotovorum</name>
    <name type="common">Erwinia carotovora subsp. carotovora</name>
    <dbReference type="NCBI Taxonomy" id="555"/>
    <lineage>
        <taxon>Bacteria</taxon>
        <taxon>Pseudomonadati</taxon>
        <taxon>Pseudomonadota</taxon>
        <taxon>Gammaproteobacteria</taxon>
        <taxon>Enterobacterales</taxon>
        <taxon>Pectobacteriaceae</taxon>
        <taxon>Pectobacterium</taxon>
    </lineage>
</organism>
<reference evidence="2" key="2">
    <citation type="submission" date="2023-02" db="EMBL/GenBank/DDBJ databases">
        <title>Pectobacterium carotovorum subsp. carotovorum NBRC 12380.</title>
        <authorList>
            <person name="Ichikawa N."/>
            <person name="Sato H."/>
            <person name="Tonouchi N."/>
        </authorList>
    </citation>
    <scope>NUCLEOTIDE SEQUENCE</scope>
    <source>
        <strain evidence="2">NBRC 12380</strain>
    </source>
</reference>
<evidence type="ECO:0000313" key="1">
    <source>
        <dbReference type="EMBL" id="GKX48181.1"/>
    </source>
</evidence>
<sequence length="144" mass="17085">MLLASEKVDFRVSTTDLEVVYTESSGVKLRIDVQKIDDFKNDTYREVELHFLTVAELKCITLNFFDFNHDNFKIQDEVDDTINYWKENGVNPNPHFYQVINSEVLKSRGRIYDPNDRLNLKHYLIIGYDSYIEVISSKYEIKYI</sequence>